<dbReference type="GO" id="GO:0006351">
    <property type="term" value="P:DNA-templated transcription"/>
    <property type="evidence" value="ECO:0007669"/>
    <property type="project" value="InterPro"/>
</dbReference>
<evidence type="ECO:0000259" key="6">
    <source>
        <dbReference type="PROSITE" id="PS50048"/>
    </source>
</evidence>
<dbReference type="GO" id="GO:0000981">
    <property type="term" value="F:DNA-binding transcription factor activity, RNA polymerase II-specific"/>
    <property type="evidence" value="ECO:0007669"/>
    <property type="project" value="InterPro"/>
</dbReference>
<feature type="domain" description="Zn(2)-C6 fungal-type" evidence="6">
    <location>
        <begin position="15"/>
        <end position="47"/>
    </location>
</feature>
<sequence>MQSSSTQPPLERGRACARCRRRKMRCDGQRPACGQCERADRAEDCEYQDGNSPTQNQLLEDQVADLERRIAHINAGRDPIVLHDPYHTWNAAQRSAQNDHDPMRALSVLSAQYPQLAPVLRLIDDSVRQFTQHATEFGFFLHIHRFLDKVFLQSNSTHSNSLRILLNVIYLIGAKLSGNPQVKAQERAYLDRALQHLPTALPEDPRGAIYVMQAEVLLANYFFDSDRKLEGVYHTNAAVSIAVASRLHTIRSARRSRSTTDAATYRLPPPVDLLEEGERINGFWTVFVLDRCWAVATGSAPAFTDSESAGTQIDTPWPMELATYQSHPFPNEFRSMRTVQSFISGAESDANVAHQSILAMHAKAAILYEGATRLASRYNPSSQATFLSLDNRIESFKRALPRIDPTRVDILRPALLVHTLSHCASIQLHAPLVQDRVTTNSRTYQAAHAAVRSLREIDGGVLFCVNPFAGILWSSIGRVILQGLSTARQMRAAGATVSQGLPDEGTLQAELARLTAAMGQSAPFSPFMSSQIRPLRPGRPAA</sequence>
<dbReference type="Pfam" id="PF04082">
    <property type="entry name" value="Fungal_trans"/>
    <property type="match status" value="1"/>
</dbReference>
<dbReference type="EMBL" id="MNAD01001167">
    <property type="protein sequence ID" value="OJT07590.1"/>
    <property type="molecule type" value="Genomic_DNA"/>
</dbReference>
<keyword evidence="5" id="KW-0539">Nucleus</keyword>
<dbReference type="PANTHER" id="PTHR47338:SF29">
    <property type="entry name" value="ZN(2)-C6 FUNGAL-TYPE DOMAIN-CONTAINING PROTEIN"/>
    <property type="match status" value="1"/>
</dbReference>
<dbReference type="PANTHER" id="PTHR47338">
    <property type="entry name" value="ZN(II)2CYS6 TRANSCRIPTION FACTOR (EUROFUNG)-RELATED"/>
    <property type="match status" value="1"/>
</dbReference>
<dbReference type="InterPro" id="IPR007219">
    <property type="entry name" value="XnlR_reg_dom"/>
</dbReference>
<dbReference type="Pfam" id="PF00172">
    <property type="entry name" value="Zn_clus"/>
    <property type="match status" value="1"/>
</dbReference>
<protein>
    <recommendedName>
        <fullName evidence="6">Zn(2)-C6 fungal-type domain-containing protein</fullName>
    </recommendedName>
</protein>
<evidence type="ECO:0000256" key="2">
    <source>
        <dbReference type="ARBA" id="ARBA00022723"/>
    </source>
</evidence>
<gene>
    <name evidence="7" type="ORF">TRAPUB_1560</name>
</gene>
<dbReference type="InterPro" id="IPR050815">
    <property type="entry name" value="TF_fung"/>
</dbReference>
<dbReference type="PROSITE" id="PS50048">
    <property type="entry name" value="ZN2_CY6_FUNGAL_2"/>
    <property type="match status" value="1"/>
</dbReference>
<keyword evidence="4" id="KW-0804">Transcription</keyword>
<name>A0A1M2VJ35_TRAPU</name>
<keyword evidence="8" id="KW-1185">Reference proteome</keyword>
<evidence type="ECO:0000256" key="1">
    <source>
        <dbReference type="ARBA" id="ARBA00004123"/>
    </source>
</evidence>
<evidence type="ECO:0000256" key="3">
    <source>
        <dbReference type="ARBA" id="ARBA00023015"/>
    </source>
</evidence>
<dbReference type="SMART" id="SM00066">
    <property type="entry name" value="GAL4"/>
    <property type="match status" value="1"/>
</dbReference>
<dbReference type="InterPro" id="IPR036864">
    <property type="entry name" value="Zn2-C6_fun-type_DNA-bd_sf"/>
</dbReference>
<dbReference type="GO" id="GO:0005634">
    <property type="term" value="C:nucleus"/>
    <property type="evidence" value="ECO:0007669"/>
    <property type="project" value="UniProtKB-SubCell"/>
</dbReference>
<evidence type="ECO:0000256" key="4">
    <source>
        <dbReference type="ARBA" id="ARBA00023163"/>
    </source>
</evidence>
<dbReference type="GO" id="GO:0008270">
    <property type="term" value="F:zinc ion binding"/>
    <property type="evidence" value="ECO:0007669"/>
    <property type="project" value="InterPro"/>
</dbReference>
<organism evidence="7 8">
    <name type="scientific">Trametes pubescens</name>
    <name type="common">White-rot fungus</name>
    <dbReference type="NCBI Taxonomy" id="154538"/>
    <lineage>
        <taxon>Eukaryota</taxon>
        <taxon>Fungi</taxon>
        <taxon>Dikarya</taxon>
        <taxon>Basidiomycota</taxon>
        <taxon>Agaricomycotina</taxon>
        <taxon>Agaricomycetes</taxon>
        <taxon>Polyporales</taxon>
        <taxon>Polyporaceae</taxon>
        <taxon>Trametes</taxon>
    </lineage>
</organism>
<reference evidence="7 8" key="1">
    <citation type="submission" date="2016-10" db="EMBL/GenBank/DDBJ databases">
        <title>Genome sequence of the basidiomycete white-rot fungus Trametes pubescens.</title>
        <authorList>
            <person name="Makela M.R."/>
            <person name="Granchi Z."/>
            <person name="Peng M."/>
            <person name="De Vries R.P."/>
            <person name="Grigoriev I."/>
            <person name="Riley R."/>
            <person name="Hilden K."/>
        </authorList>
    </citation>
    <scope>NUCLEOTIDE SEQUENCE [LARGE SCALE GENOMIC DNA]</scope>
    <source>
        <strain evidence="7 8">FBCC735</strain>
    </source>
</reference>
<keyword evidence="2" id="KW-0479">Metal-binding</keyword>
<comment type="caution">
    <text evidence="7">The sequence shown here is derived from an EMBL/GenBank/DDBJ whole genome shotgun (WGS) entry which is preliminary data.</text>
</comment>
<dbReference type="Gene3D" id="4.10.240.10">
    <property type="entry name" value="Zn(2)-C6 fungal-type DNA-binding domain"/>
    <property type="match status" value="1"/>
</dbReference>
<dbReference type="InterPro" id="IPR001138">
    <property type="entry name" value="Zn2Cys6_DnaBD"/>
</dbReference>
<accession>A0A1M2VJ35</accession>
<dbReference type="Proteomes" id="UP000184267">
    <property type="component" value="Unassembled WGS sequence"/>
</dbReference>
<dbReference type="OMA" id="HINAGRD"/>
<proteinExistence type="predicted"/>
<dbReference type="SUPFAM" id="SSF57701">
    <property type="entry name" value="Zn2/Cys6 DNA-binding domain"/>
    <property type="match status" value="1"/>
</dbReference>
<evidence type="ECO:0000256" key="5">
    <source>
        <dbReference type="ARBA" id="ARBA00023242"/>
    </source>
</evidence>
<dbReference type="OrthoDB" id="2309723at2759"/>
<dbReference type="PROSITE" id="PS00463">
    <property type="entry name" value="ZN2_CY6_FUNGAL_1"/>
    <property type="match status" value="1"/>
</dbReference>
<evidence type="ECO:0000313" key="8">
    <source>
        <dbReference type="Proteomes" id="UP000184267"/>
    </source>
</evidence>
<dbReference type="CDD" id="cd12148">
    <property type="entry name" value="fungal_TF_MHR"/>
    <property type="match status" value="1"/>
</dbReference>
<dbReference type="CDD" id="cd00067">
    <property type="entry name" value="GAL4"/>
    <property type="match status" value="1"/>
</dbReference>
<dbReference type="GO" id="GO:0003677">
    <property type="term" value="F:DNA binding"/>
    <property type="evidence" value="ECO:0007669"/>
    <property type="project" value="InterPro"/>
</dbReference>
<dbReference type="AlphaFoldDB" id="A0A1M2VJ35"/>
<comment type="subcellular location">
    <subcellularLocation>
        <location evidence="1">Nucleus</location>
    </subcellularLocation>
</comment>
<evidence type="ECO:0000313" key="7">
    <source>
        <dbReference type="EMBL" id="OJT07590.1"/>
    </source>
</evidence>
<keyword evidence="3" id="KW-0805">Transcription regulation</keyword>